<gene>
    <name evidence="1" type="ORF">DCF15_01585</name>
</gene>
<proteinExistence type="predicted"/>
<dbReference type="EMBL" id="QBMP01000007">
    <property type="protein sequence ID" value="PZO60761.1"/>
    <property type="molecule type" value="Genomic_DNA"/>
</dbReference>
<protein>
    <submittedName>
        <fullName evidence="1">DUF3780 domain-containing protein</fullName>
    </submittedName>
</protein>
<accession>A0A2W4ZQA9</accession>
<dbReference type="AlphaFoldDB" id="A0A2W4ZQA9"/>
<comment type="caution">
    <text evidence="1">The sequence shown here is derived from an EMBL/GenBank/DDBJ whole genome shotgun (WGS) entry which is preliminary data.</text>
</comment>
<sequence>MAKELKKTSPQKTSKQAVQLAHATQGFGVPLTAAPHHFWVVIPRGTQQPVQIVEDLGMHIHGGESELLERVVLPRSVWTAIANPVKRMFNERLKAHKLKAGQWKVGKNRVDRLLGKELCVLAWAIEELEEEKVGAALRNWLALRPEERWWLFGMTASTVGAPEDKGRGWRMALKYALGDSPQPVILEARKAQVKDDEYETLPLFQT</sequence>
<reference evidence="2" key="1">
    <citation type="submission" date="2018-04" db="EMBL/GenBank/DDBJ databases">
        <authorList>
            <person name="Cornet L."/>
        </authorList>
    </citation>
    <scope>NUCLEOTIDE SEQUENCE [LARGE SCALE GENOMIC DNA]</scope>
</reference>
<dbReference type="NCBIfam" id="NF042961">
    <property type="entry name" value="DUF3780_antiphage"/>
    <property type="match status" value="1"/>
</dbReference>
<dbReference type="Pfam" id="PF12635">
    <property type="entry name" value="DUF3780"/>
    <property type="match status" value="1"/>
</dbReference>
<name>A0A2W4ZQA9_9CYAN</name>
<reference evidence="1 2" key="2">
    <citation type="submission" date="2018-06" db="EMBL/GenBank/DDBJ databases">
        <title>Metagenomic assembly of (sub)arctic Cyanobacteria and their associated microbiome from non-axenic cultures.</title>
        <authorList>
            <person name="Baurain D."/>
        </authorList>
    </citation>
    <scope>NUCLEOTIDE SEQUENCE [LARGE SCALE GENOMIC DNA]</scope>
    <source>
        <strain evidence="1">ULC027bin1</strain>
    </source>
</reference>
<dbReference type="InterPro" id="IPR024220">
    <property type="entry name" value="DUF3780"/>
</dbReference>
<evidence type="ECO:0000313" key="1">
    <source>
        <dbReference type="EMBL" id="PZO60761.1"/>
    </source>
</evidence>
<evidence type="ECO:0000313" key="2">
    <source>
        <dbReference type="Proteomes" id="UP000249794"/>
    </source>
</evidence>
<organism evidence="1 2">
    <name type="scientific">Phormidesmis priestleyi</name>
    <dbReference type="NCBI Taxonomy" id="268141"/>
    <lineage>
        <taxon>Bacteria</taxon>
        <taxon>Bacillati</taxon>
        <taxon>Cyanobacteriota</taxon>
        <taxon>Cyanophyceae</taxon>
        <taxon>Leptolyngbyales</taxon>
        <taxon>Leptolyngbyaceae</taxon>
        <taxon>Phormidesmis</taxon>
    </lineage>
</organism>
<dbReference type="Proteomes" id="UP000249794">
    <property type="component" value="Unassembled WGS sequence"/>
</dbReference>